<dbReference type="EMBL" id="VSRR010086188">
    <property type="protein sequence ID" value="MPC90982.1"/>
    <property type="molecule type" value="Genomic_DNA"/>
</dbReference>
<name>A0A5B7J4A2_PORTR</name>
<feature type="compositionally biased region" description="Gly residues" evidence="1">
    <location>
        <begin position="1"/>
        <end position="10"/>
    </location>
</feature>
<accession>A0A5B7J4A2</accession>
<evidence type="ECO:0000256" key="1">
    <source>
        <dbReference type="SAM" id="MobiDB-lite"/>
    </source>
</evidence>
<sequence length="59" mass="6157">MATGPVGPGGMAPKRKSTKISADGTQDSPKICATQAGVNSSQRITFPHPFFSTSNIFEC</sequence>
<dbReference type="Proteomes" id="UP000324222">
    <property type="component" value="Unassembled WGS sequence"/>
</dbReference>
<evidence type="ECO:0000313" key="3">
    <source>
        <dbReference type="Proteomes" id="UP000324222"/>
    </source>
</evidence>
<comment type="caution">
    <text evidence="2">The sequence shown here is derived from an EMBL/GenBank/DDBJ whole genome shotgun (WGS) entry which is preliminary data.</text>
</comment>
<feature type="compositionally biased region" description="Polar residues" evidence="1">
    <location>
        <begin position="19"/>
        <end position="28"/>
    </location>
</feature>
<organism evidence="2 3">
    <name type="scientific">Portunus trituberculatus</name>
    <name type="common">Swimming crab</name>
    <name type="synonym">Neptunus trituberculatus</name>
    <dbReference type="NCBI Taxonomy" id="210409"/>
    <lineage>
        <taxon>Eukaryota</taxon>
        <taxon>Metazoa</taxon>
        <taxon>Ecdysozoa</taxon>
        <taxon>Arthropoda</taxon>
        <taxon>Crustacea</taxon>
        <taxon>Multicrustacea</taxon>
        <taxon>Malacostraca</taxon>
        <taxon>Eumalacostraca</taxon>
        <taxon>Eucarida</taxon>
        <taxon>Decapoda</taxon>
        <taxon>Pleocyemata</taxon>
        <taxon>Brachyura</taxon>
        <taxon>Eubrachyura</taxon>
        <taxon>Portunoidea</taxon>
        <taxon>Portunidae</taxon>
        <taxon>Portuninae</taxon>
        <taxon>Portunus</taxon>
    </lineage>
</organism>
<dbReference type="AlphaFoldDB" id="A0A5B7J4A2"/>
<feature type="region of interest" description="Disordered" evidence="1">
    <location>
        <begin position="1"/>
        <end position="29"/>
    </location>
</feature>
<reference evidence="2 3" key="1">
    <citation type="submission" date="2019-05" db="EMBL/GenBank/DDBJ databases">
        <title>Another draft genome of Portunus trituberculatus and its Hox gene families provides insights of decapod evolution.</title>
        <authorList>
            <person name="Jeong J.-H."/>
            <person name="Song I."/>
            <person name="Kim S."/>
            <person name="Choi T."/>
            <person name="Kim D."/>
            <person name="Ryu S."/>
            <person name="Kim W."/>
        </authorList>
    </citation>
    <scope>NUCLEOTIDE SEQUENCE [LARGE SCALE GENOMIC DNA]</scope>
    <source>
        <tissue evidence="2">Muscle</tissue>
    </source>
</reference>
<proteinExistence type="predicted"/>
<gene>
    <name evidence="2" type="ORF">E2C01_085990</name>
</gene>
<protein>
    <submittedName>
        <fullName evidence="2">Uncharacterized protein</fullName>
    </submittedName>
</protein>
<keyword evidence="3" id="KW-1185">Reference proteome</keyword>
<evidence type="ECO:0000313" key="2">
    <source>
        <dbReference type="EMBL" id="MPC90982.1"/>
    </source>
</evidence>